<accession>A0A066VUX3</accession>
<dbReference type="EMBL" id="JMSN01000068">
    <property type="protein sequence ID" value="KDN42614.1"/>
    <property type="molecule type" value="Genomic_DNA"/>
</dbReference>
<feature type="region of interest" description="Disordered" evidence="1">
    <location>
        <begin position="74"/>
        <end position="104"/>
    </location>
</feature>
<dbReference type="HOGENOM" id="CLU_437545_0_0_1"/>
<reference evidence="2 3" key="1">
    <citation type="submission" date="2014-05" db="EMBL/GenBank/DDBJ databases">
        <title>Draft genome sequence of a rare smut relative, Tilletiaria anomala UBC 951.</title>
        <authorList>
            <consortium name="DOE Joint Genome Institute"/>
            <person name="Toome M."/>
            <person name="Kuo A."/>
            <person name="Henrissat B."/>
            <person name="Lipzen A."/>
            <person name="Tritt A."/>
            <person name="Yoshinaga Y."/>
            <person name="Zane M."/>
            <person name="Barry K."/>
            <person name="Grigoriev I.V."/>
            <person name="Spatafora J.W."/>
            <person name="Aimea M.C."/>
        </authorList>
    </citation>
    <scope>NUCLEOTIDE SEQUENCE [LARGE SCALE GENOMIC DNA]</scope>
    <source>
        <strain evidence="2 3">UBC 951</strain>
    </source>
</reference>
<dbReference type="AlphaFoldDB" id="A0A066VUX3"/>
<feature type="region of interest" description="Disordered" evidence="1">
    <location>
        <begin position="129"/>
        <end position="153"/>
    </location>
</feature>
<feature type="region of interest" description="Disordered" evidence="1">
    <location>
        <begin position="412"/>
        <end position="435"/>
    </location>
</feature>
<dbReference type="GeneID" id="25261722"/>
<feature type="compositionally biased region" description="Polar residues" evidence="1">
    <location>
        <begin position="373"/>
        <end position="389"/>
    </location>
</feature>
<evidence type="ECO:0000256" key="1">
    <source>
        <dbReference type="SAM" id="MobiDB-lite"/>
    </source>
</evidence>
<feature type="region of interest" description="Disordered" evidence="1">
    <location>
        <begin position="30"/>
        <end position="55"/>
    </location>
</feature>
<feature type="region of interest" description="Disordered" evidence="1">
    <location>
        <begin position="274"/>
        <end position="313"/>
    </location>
</feature>
<dbReference type="Proteomes" id="UP000027361">
    <property type="component" value="Unassembled WGS sequence"/>
</dbReference>
<evidence type="ECO:0000313" key="2">
    <source>
        <dbReference type="EMBL" id="KDN42614.1"/>
    </source>
</evidence>
<feature type="compositionally biased region" description="Low complexity" evidence="1">
    <location>
        <begin position="81"/>
        <end position="98"/>
    </location>
</feature>
<dbReference type="InParanoid" id="A0A066VUX3"/>
<organism evidence="2 3">
    <name type="scientific">Tilletiaria anomala (strain ATCC 24038 / CBS 436.72 / UBC 951)</name>
    <dbReference type="NCBI Taxonomy" id="1037660"/>
    <lineage>
        <taxon>Eukaryota</taxon>
        <taxon>Fungi</taxon>
        <taxon>Dikarya</taxon>
        <taxon>Basidiomycota</taxon>
        <taxon>Ustilaginomycotina</taxon>
        <taxon>Exobasidiomycetes</taxon>
        <taxon>Georgefischeriales</taxon>
        <taxon>Tilletiariaceae</taxon>
        <taxon>Tilletiaria</taxon>
    </lineage>
</organism>
<evidence type="ECO:0000313" key="3">
    <source>
        <dbReference type="Proteomes" id="UP000027361"/>
    </source>
</evidence>
<name>A0A066VUX3_TILAU</name>
<sequence length="625" mass="67898">MSISPKTSYCFPAYPAPNDEWFWVPSFSLSPPPRAPKSPRGRRVTGPSREGSSSSIVALAMETSRNHAGQQVLNLTGVDTPTPFSSSSSLPQASSKPSINSDPLRQQSISSEILDAEIFDAPRVLENEQTAKSNASRCREHLSPEGMSSSPREELLMSFVDSGKPSRQSLIAEKSDDMTSTLRAESQTSISATVTSRRRSSSDAGVLASGVLTPAHFRPSPDQRRARQRTSTHTCPSSERSSTGRPPAPEQQQPSATASLDVRHSAGTYASLSPAAASSGIHGESQRNSQRPSLPHSAHGSEDQANSSGGYHVRGYSGLSRRFQCVGSAWRKSEREEGDDITVILDNDSSRPSIAMTPTAITAISATEIPASQLRQRTNSTVRPTSSSDHVCGLRSRSSSLLARFTRARPTSHITLDMPPGSPGTVVEPSSRRDSPLSDILRALGAARSSQDLDEDGQSEPRTPFWAQGWKWSNQREERARQEQQRLGMEKDQFEEPAVLGLQTWVLEEEQTGSEFQHRQRSSASSFSTRIRALHVELMPRIVSGCRSRRTSGATAIPSTTRGDAKLAASRKAATQLSSFLPKSLSSSSGVDCTEDQRGSFKPRPLKLLSSNIRVGFLRRQSARF</sequence>
<dbReference type="RefSeq" id="XP_013242114.1">
    <property type="nucleotide sequence ID" value="XM_013386660.1"/>
</dbReference>
<feature type="region of interest" description="Disordered" evidence="1">
    <location>
        <begin position="373"/>
        <end position="393"/>
    </location>
</feature>
<feature type="region of interest" description="Disordered" evidence="1">
    <location>
        <begin position="172"/>
        <end position="260"/>
    </location>
</feature>
<keyword evidence="3" id="KW-1185">Reference proteome</keyword>
<gene>
    <name evidence="2" type="ORF">K437DRAFT_159464</name>
</gene>
<comment type="caution">
    <text evidence="2">The sequence shown here is derived from an EMBL/GenBank/DDBJ whole genome shotgun (WGS) entry which is preliminary data.</text>
</comment>
<protein>
    <submittedName>
        <fullName evidence="2">Uncharacterized protein</fullName>
    </submittedName>
</protein>
<proteinExistence type="predicted"/>
<feature type="compositionally biased region" description="Polar residues" evidence="1">
    <location>
        <begin position="229"/>
        <end position="258"/>
    </location>
</feature>
<feature type="compositionally biased region" description="Polar residues" evidence="1">
    <location>
        <begin position="178"/>
        <end position="187"/>
    </location>
</feature>